<proteinExistence type="predicted"/>
<evidence type="ECO:0000256" key="1">
    <source>
        <dbReference type="SAM" id="Phobius"/>
    </source>
</evidence>
<keyword evidence="1" id="KW-0812">Transmembrane</keyword>
<organism evidence="2">
    <name type="scientific">mine drainage metagenome</name>
    <dbReference type="NCBI Taxonomy" id="410659"/>
    <lineage>
        <taxon>unclassified sequences</taxon>
        <taxon>metagenomes</taxon>
        <taxon>ecological metagenomes</taxon>
    </lineage>
</organism>
<dbReference type="EMBL" id="MLJW01000690">
    <property type="protein sequence ID" value="OIQ83586.1"/>
    <property type="molecule type" value="Genomic_DNA"/>
</dbReference>
<gene>
    <name evidence="2" type="ORF">GALL_346180</name>
</gene>
<keyword evidence="1" id="KW-1133">Transmembrane helix</keyword>
<evidence type="ECO:0000313" key="2">
    <source>
        <dbReference type="EMBL" id="OIQ83586.1"/>
    </source>
</evidence>
<sequence length="151" mass="15935">MKTRRSWSERLRCLPALDGGFGMIEVVISMFLLALLSVAFIPLLINSWKGTGLNTTIATATQIVNQQIEGARAVRSAAATAPSCNDVTSFLQVTLAPVVDPRGVTLIPKWDATTCPASYPGVVRARISVSRSGSSTPVASAVTLIYVQSAA</sequence>
<evidence type="ECO:0008006" key="3">
    <source>
        <dbReference type="Google" id="ProtNLM"/>
    </source>
</evidence>
<keyword evidence="1" id="KW-0472">Membrane</keyword>
<name>A0A1J5QJW6_9ZZZZ</name>
<protein>
    <recommendedName>
        <fullName evidence="3">Type II secretion system protein</fullName>
    </recommendedName>
</protein>
<accession>A0A1J5QJW6</accession>
<feature type="transmembrane region" description="Helical" evidence="1">
    <location>
        <begin position="21"/>
        <end position="45"/>
    </location>
</feature>
<comment type="caution">
    <text evidence="2">The sequence shown here is derived from an EMBL/GenBank/DDBJ whole genome shotgun (WGS) entry which is preliminary data.</text>
</comment>
<dbReference type="AlphaFoldDB" id="A0A1J5QJW6"/>
<reference evidence="2" key="1">
    <citation type="submission" date="2016-10" db="EMBL/GenBank/DDBJ databases">
        <title>Sequence of Gallionella enrichment culture.</title>
        <authorList>
            <person name="Poehlein A."/>
            <person name="Muehling M."/>
            <person name="Daniel R."/>
        </authorList>
    </citation>
    <scope>NUCLEOTIDE SEQUENCE</scope>
</reference>